<name>A0A060R719_9BACT</name>
<dbReference type="STRING" id="1433126.BN938_0824"/>
<dbReference type="EMBL" id="HG934468">
    <property type="protein sequence ID" value="CDN30925.1"/>
    <property type="molecule type" value="Genomic_DNA"/>
</dbReference>
<proteinExistence type="predicted"/>
<sequence>MHREVKKSAVFHKQHSEKLIEREFPKKQFSVVELVEMKVVSTGSTTEPSIVATV</sequence>
<reference evidence="1 2" key="1">
    <citation type="journal article" date="2015" name="Genome Announc.">
        <title>Complete Genome Sequence of the Novel Leech Symbiont Mucinivorans hirudinis M3T.</title>
        <authorList>
            <person name="Nelson M.C."/>
            <person name="Bomar L."/>
            <person name="Graf J."/>
        </authorList>
    </citation>
    <scope>NUCLEOTIDE SEQUENCE [LARGE SCALE GENOMIC DNA]</scope>
    <source>
        <strain evidence="2">M3</strain>
    </source>
</reference>
<accession>A0A060R719</accession>
<dbReference type="HOGENOM" id="CLU_3045501_0_0_10"/>
<evidence type="ECO:0000313" key="1">
    <source>
        <dbReference type="EMBL" id="CDN30925.1"/>
    </source>
</evidence>
<evidence type="ECO:0000313" key="2">
    <source>
        <dbReference type="Proteomes" id="UP000027616"/>
    </source>
</evidence>
<organism evidence="1 2">
    <name type="scientific">Mucinivorans hirudinis</name>
    <dbReference type="NCBI Taxonomy" id="1433126"/>
    <lineage>
        <taxon>Bacteria</taxon>
        <taxon>Pseudomonadati</taxon>
        <taxon>Bacteroidota</taxon>
        <taxon>Bacteroidia</taxon>
        <taxon>Bacteroidales</taxon>
        <taxon>Rikenellaceae</taxon>
        <taxon>Mucinivorans</taxon>
    </lineage>
</organism>
<dbReference type="AlphaFoldDB" id="A0A060R719"/>
<dbReference type="KEGG" id="rbc:BN938_0824"/>
<dbReference type="Proteomes" id="UP000027616">
    <property type="component" value="Chromosome I"/>
</dbReference>
<keyword evidence="2" id="KW-1185">Reference proteome</keyword>
<protein>
    <submittedName>
        <fullName evidence="1">Uncharacterized protein</fullName>
    </submittedName>
</protein>
<gene>
    <name evidence="1" type="ORF">BN938_0824</name>
</gene>